<keyword evidence="2" id="KW-1185">Reference proteome</keyword>
<dbReference type="Proteomes" id="UP001151760">
    <property type="component" value="Unassembled WGS sequence"/>
</dbReference>
<evidence type="ECO:0000313" key="1">
    <source>
        <dbReference type="EMBL" id="GJS74720.1"/>
    </source>
</evidence>
<accession>A0ABQ4YBD7</accession>
<sequence>MVVEPWRLSCRGCRGGDDDVVGGVEVGGVVDEWWRMGDGGDVERRWCGSGGDGDEVGGQLVVCDLLAVGGRVVGDGRNLASGGRRKMGERKSMCGG</sequence>
<evidence type="ECO:0000313" key="2">
    <source>
        <dbReference type="Proteomes" id="UP001151760"/>
    </source>
</evidence>
<name>A0ABQ4YBD7_9ASTR</name>
<reference evidence="1" key="2">
    <citation type="submission" date="2022-01" db="EMBL/GenBank/DDBJ databases">
        <authorList>
            <person name="Yamashiro T."/>
            <person name="Shiraishi A."/>
            <person name="Satake H."/>
            <person name="Nakayama K."/>
        </authorList>
    </citation>
    <scope>NUCLEOTIDE SEQUENCE</scope>
</reference>
<protein>
    <submittedName>
        <fullName evidence="1">Uncharacterized protein</fullName>
    </submittedName>
</protein>
<organism evidence="1 2">
    <name type="scientific">Tanacetum coccineum</name>
    <dbReference type="NCBI Taxonomy" id="301880"/>
    <lineage>
        <taxon>Eukaryota</taxon>
        <taxon>Viridiplantae</taxon>
        <taxon>Streptophyta</taxon>
        <taxon>Embryophyta</taxon>
        <taxon>Tracheophyta</taxon>
        <taxon>Spermatophyta</taxon>
        <taxon>Magnoliopsida</taxon>
        <taxon>eudicotyledons</taxon>
        <taxon>Gunneridae</taxon>
        <taxon>Pentapetalae</taxon>
        <taxon>asterids</taxon>
        <taxon>campanulids</taxon>
        <taxon>Asterales</taxon>
        <taxon>Asteraceae</taxon>
        <taxon>Asteroideae</taxon>
        <taxon>Anthemideae</taxon>
        <taxon>Anthemidinae</taxon>
        <taxon>Tanacetum</taxon>
    </lineage>
</organism>
<dbReference type="EMBL" id="BQNB010010251">
    <property type="protein sequence ID" value="GJS74720.1"/>
    <property type="molecule type" value="Genomic_DNA"/>
</dbReference>
<proteinExistence type="predicted"/>
<reference evidence="1" key="1">
    <citation type="journal article" date="2022" name="Int. J. Mol. Sci.">
        <title>Draft Genome of Tanacetum Coccineum: Genomic Comparison of Closely Related Tanacetum-Family Plants.</title>
        <authorList>
            <person name="Yamashiro T."/>
            <person name="Shiraishi A."/>
            <person name="Nakayama K."/>
            <person name="Satake H."/>
        </authorList>
    </citation>
    <scope>NUCLEOTIDE SEQUENCE</scope>
</reference>
<comment type="caution">
    <text evidence="1">The sequence shown here is derived from an EMBL/GenBank/DDBJ whole genome shotgun (WGS) entry which is preliminary data.</text>
</comment>
<gene>
    <name evidence="1" type="ORF">Tco_0707561</name>
</gene>